<accession>A0A518GLZ4</accession>
<reference evidence="1 2" key="1">
    <citation type="submission" date="2019-02" db="EMBL/GenBank/DDBJ databases">
        <title>Deep-cultivation of Planctomycetes and their phenomic and genomic characterization uncovers novel biology.</title>
        <authorList>
            <person name="Wiegand S."/>
            <person name="Jogler M."/>
            <person name="Boedeker C."/>
            <person name="Pinto D."/>
            <person name="Vollmers J."/>
            <person name="Rivas-Marin E."/>
            <person name="Kohn T."/>
            <person name="Peeters S.H."/>
            <person name="Heuer A."/>
            <person name="Rast P."/>
            <person name="Oberbeckmann S."/>
            <person name="Bunk B."/>
            <person name="Jeske O."/>
            <person name="Meyerdierks A."/>
            <person name="Storesund J.E."/>
            <person name="Kallscheuer N."/>
            <person name="Luecker S."/>
            <person name="Lage O.M."/>
            <person name="Pohl T."/>
            <person name="Merkel B.J."/>
            <person name="Hornburger P."/>
            <person name="Mueller R.-W."/>
            <person name="Bruemmer F."/>
            <person name="Labrenz M."/>
            <person name="Spormann A.M."/>
            <person name="Op den Camp H."/>
            <person name="Overmann J."/>
            <person name="Amann R."/>
            <person name="Jetten M.S.M."/>
            <person name="Mascher T."/>
            <person name="Medema M.H."/>
            <person name="Devos D.P."/>
            <person name="Kaster A.-K."/>
            <person name="Ovreas L."/>
            <person name="Rohde M."/>
            <person name="Galperin M.Y."/>
            <person name="Jogler C."/>
        </authorList>
    </citation>
    <scope>NUCLEOTIDE SEQUENCE [LARGE SCALE GENOMIC DNA]</scope>
    <source>
        <strain evidence="1 2">Spb1</strain>
    </source>
</reference>
<proteinExistence type="predicted"/>
<keyword evidence="2" id="KW-1185">Reference proteome</keyword>
<sequence>MTIGQRATLSTLSLILHDSPGQSQEIEIVPERNRRTLAKFQEVIH</sequence>
<name>A0A518GLZ4_9PLAN</name>
<evidence type="ECO:0000313" key="2">
    <source>
        <dbReference type="Proteomes" id="UP000315349"/>
    </source>
</evidence>
<organism evidence="1 2">
    <name type="scientific">Planctopirus ephydatiae</name>
    <dbReference type="NCBI Taxonomy" id="2528019"/>
    <lineage>
        <taxon>Bacteria</taxon>
        <taxon>Pseudomonadati</taxon>
        <taxon>Planctomycetota</taxon>
        <taxon>Planctomycetia</taxon>
        <taxon>Planctomycetales</taxon>
        <taxon>Planctomycetaceae</taxon>
        <taxon>Planctopirus</taxon>
    </lineage>
</organism>
<gene>
    <name evidence="1" type="ORF">Spb1_15530</name>
</gene>
<dbReference type="Proteomes" id="UP000315349">
    <property type="component" value="Chromosome"/>
</dbReference>
<protein>
    <submittedName>
        <fullName evidence="1">Uncharacterized protein</fullName>
    </submittedName>
</protein>
<evidence type="ECO:0000313" key="1">
    <source>
        <dbReference type="EMBL" id="QDV29640.1"/>
    </source>
</evidence>
<dbReference type="KEGG" id="peh:Spb1_15530"/>
<dbReference type="EMBL" id="CP036299">
    <property type="protein sequence ID" value="QDV29640.1"/>
    <property type="molecule type" value="Genomic_DNA"/>
</dbReference>
<dbReference type="AlphaFoldDB" id="A0A518GLZ4"/>